<name>A0A8K0CZ75_IGNLU</name>
<organism evidence="15 16">
    <name type="scientific">Ignelater luminosus</name>
    <name type="common">Cucubano</name>
    <name type="synonym">Pyrophorus luminosus</name>
    <dbReference type="NCBI Taxonomy" id="2038154"/>
    <lineage>
        <taxon>Eukaryota</taxon>
        <taxon>Metazoa</taxon>
        <taxon>Ecdysozoa</taxon>
        <taxon>Arthropoda</taxon>
        <taxon>Hexapoda</taxon>
        <taxon>Insecta</taxon>
        <taxon>Pterygota</taxon>
        <taxon>Neoptera</taxon>
        <taxon>Endopterygota</taxon>
        <taxon>Coleoptera</taxon>
        <taxon>Polyphaga</taxon>
        <taxon>Elateriformia</taxon>
        <taxon>Elateroidea</taxon>
        <taxon>Elateridae</taxon>
        <taxon>Agrypninae</taxon>
        <taxon>Pyrophorini</taxon>
        <taxon>Ignelater</taxon>
    </lineage>
</organism>
<evidence type="ECO:0000256" key="9">
    <source>
        <dbReference type="ARBA" id="ARBA00023049"/>
    </source>
</evidence>
<dbReference type="Pfam" id="PF02244">
    <property type="entry name" value="Propep_M14"/>
    <property type="match status" value="1"/>
</dbReference>
<evidence type="ECO:0000256" key="2">
    <source>
        <dbReference type="ARBA" id="ARBA00005988"/>
    </source>
</evidence>
<dbReference type="AlphaFoldDB" id="A0A8K0CZ75"/>
<feature type="chain" id="PRO_5035420141" description="Zinc carboxypeptidase A 1" evidence="13">
    <location>
        <begin position="18"/>
        <end position="418"/>
    </location>
</feature>
<keyword evidence="3" id="KW-0121">Carboxypeptidase</keyword>
<evidence type="ECO:0000256" key="8">
    <source>
        <dbReference type="ARBA" id="ARBA00022833"/>
    </source>
</evidence>
<dbReference type="GO" id="GO:0008270">
    <property type="term" value="F:zinc ion binding"/>
    <property type="evidence" value="ECO:0007669"/>
    <property type="project" value="InterPro"/>
</dbReference>
<keyword evidence="10" id="KW-1015">Disulfide bond</keyword>
<dbReference type="InterPro" id="IPR000834">
    <property type="entry name" value="Peptidase_M14"/>
</dbReference>
<keyword evidence="5" id="KW-0479">Metal-binding</keyword>
<dbReference type="OrthoDB" id="3626597at2759"/>
<evidence type="ECO:0000259" key="14">
    <source>
        <dbReference type="PROSITE" id="PS52035"/>
    </source>
</evidence>
<reference evidence="15" key="1">
    <citation type="submission" date="2019-08" db="EMBL/GenBank/DDBJ databases">
        <title>The genome of the North American firefly Photinus pyralis.</title>
        <authorList>
            <consortium name="Photinus pyralis genome working group"/>
            <person name="Fallon T.R."/>
            <person name="Sander Lower S.E."/>
            <person name="Weng J.-K."/>
        </authorList>
    </citation>
    <scope>NUCLEOTIDE SEQUENCE</scope>
    <source>
        <strain evidence="15">TRF0915ILg1</strain>
        <tissue evidence="15">Whole body</tissue>
    </source>
</reference>
<feature type="active site" description="Proton donor/acceptor" evidence="12">
    <location>
        <position position="378"/>
    </location>
</feature>
<dbReference type="InterPro" id="IPR057246">
    <property type="entry name" value="CARBOXYPEPT_ZN_1"/>
</dbReference>
<evidence type="ECO:0000256" key="11">
    <source>
        <dbReference type="ARBA" id="ARBA00069039"/>
    </source>
</evidence>
<evidence type="ECO:0000256" key="7">
    <source>
        <dbReference type="ARBA" id="ARBA00022801"/>
    </source>
</evidence>
<evidence type="ECO:0000313" key="15">
    <source>
        <dbReference type="EMBL" id="KAF2896453.1"/>
    </source>
</evidence>
<dbReference type="FunFam" id="3.40.630.10:FF:000001">
    <property type="entry name" value="Carboxypeptidase B"/>
    <property type="match status" value="1"/>
</dbReference>
<feature type="domain" description="Peptidase M14" evidence="14">
    <location>
        <begin position="120"/>
        <end position="412"/>
    </location>
</feature>
<dbReference type="PANTHER" id="PTHR11705:SF140">
    <property type="entry name" value="FI02848P-RELATED"/>
    <property type="match status" value="1"/>
</dbReference>
<evidence type="ECO:0000256" key="1">
    <source>
        <dbReference type="ARBA" id="ARBA00001947"/>
    </source>
</evidence>
<keyword evidence="8" id="KW-0862">Zinc</keyword>
<dbReference type="CDD" id="cd03860">
    <property type="entry name" value="M14_CP_A-B_like"/>
    <property type="match status" value="1"/>
</dbReference>
<evidence type="ECO:0000256" key="12">
    <source>
        <dbReference type="PROSITE-ProRule" id="PRU01379"/>
    </source>
</evidence>
<protein>
    <recommendedName>
        <fullName evidence="11">Zinc carboxypeptidase A 1</fullName>
    </recommendedName>
</protein>
<evidence type="ECO:0000256" key="3">
    <source>
        <dbReference type="ARBA" id="ARBA00022645"/>
    </source>
</evidence>
<keyword evidence="4" id="KW-0645">Protease</keyword>
<dbReference type="GO" id="GO:0005615">
    <property type="term" value="C:extracellular space"/>
    <property type="evidence" value="ECO:0007669"/>
    <property type="project" value="TreeGrafter"/>
</dbReference>
<dbReference type="PROSITE" id="PS52035">
    <property type="entry name" value="PEPTIDASE_M14"/>
    <property type="match status" value="1"/>
</dbReference>
<gene>
    <name evidence="15" type="ORF">ILUMI_09718</name>
</gene>
<dbReference type="Proteomes" id="UP000801492">
    <property type="component" value="Unassembled WGS sequence"/>
</dbReference>
<comment type="cofactor">
    <cofactor evidence="1">
        <name>Zn(2+)</name>
        <dbReference type="ChEBI" id="CHEBI:29105"/>
    </cofactor>
</comment>
<dbReference type="EMBL" id="VTPC01005101">
    <property type="protein sequence ID" value="KAF2896453.1"/>
    <property type="molecule type" value="Genomic_DNA"/>
</dbReference>
<keyword evidence="9" id="KW-0482">Metalloprotease</keyword>
<keyword evidence="16" id="KW-1185">Reference proteome</keyword>
<dbReference type="GO" id="GO:0006508">
    <property type="term" value="P:proteolysis"/>
    <property type="evidence" value="ECO:0007669"/>
    <property type="project" value="UniProtKB-KW"/>
</dbReference>
<evidence type="ECO:0000256" key="4">
    <source>
        <dbReference type="ARBA" id="ARBA00022670"/>
    </source>
</evidence>
<dbReference type="FunFam" id="3.30.70.340:FF:000002">
    <property type="entry name" value="Carboxypeptidase A"/>
    <property type="match status" value="1"/>
</dbReference>
<dbReference type="PROSITE" id="PS00132">
    <property type="entry name" value="CARBOXYPEPT_ZN_1"/>
    <property type="match status" value="1"/>
</dbReference>
<sequence length="418" mass="47522">MIVPTVITIFLLAVTFAEEFNDYDGYKVFRVQPSEEHHLKTLINILDNEDLDFWSPLRHDKHPVDVNVNPRGQSWFVNLLKNNSIDYEVLIDDVEKTVLEERSNQLSGLRSTKGEITFKKYHSHDEINAYLDKLEKNYPKLVSLETIGKSYEGRSLKLIKISTDSSAGKPVIFMDAGIHAREWIAPPVALYAIKELVENEANIHLLDKVDWHILPVVNPDGYEFSRTNTLNRFWRKTRSQGQTCKGVDANRNFDFHWAETGSSSRECLETYHGPRPFSELETQAVKEYILRIKDRVKLYLTLHSYGKMILYPWGYKYELPEDHEELQVLGDAVAESIRRVAGTKYAVGSVTSILLPGAGGSDDWAKGGAGIKFSYTVELPGGGSKGFDPPPTKITPVVTETWEGLKTFNDYIAKKYSN</sequence>
<dbReference type="Pfam" id="PF00246">
    <property type="entry name" value="Peptidase_M14"/>
    <property type="match status" value="1"/>
</dbReference>
<comment type="similarity">
    <text evidence="2 12">Belongs to the peptidase M14 family.</text>
</comment>
<evidence type="ECO:0000256" key="10">
    <source>
        <dbReference type="ARBA" id="ARBA00023157"/>
    </source>
</evidence>
<comment type="caution">
    <text evidence="15">The sequence shown here is derived from an EMBL/GenBank/DDBJ whole genome shotgun (WGS) entry which is preliminary data.</text>
</comment>
<dbReference type="PANTHER" id="PTHR11705">
    <property type="entry name" value="PROTEASE FAMILY M14 CARBOXYPEPTIDASE A,B"/>
    <property type="match status" value="1"/>
</dbReference>
<evidence type="ECO:0000256" key="5">
    <source>
        <dbReference type="ARBA" id="ARBA00022723"/>
    </source>
</evidence>
<dbReference type="InterPro" id="IPR003146">
    <property type="entry name" value="M14A_act_pep"/>
</dbReference>
<evidence type="ECO:0000313" key="16">
    <source>
        <dbReference type="Proteomes" id="UP000801492"/>
    </source>
</evidence>
<dbReference type="SUPFAM" id="SSF53187">
    <property type="entry name" value="Zn-dependent exopeptidases"/>
    <property type="match status" value="1"/>
</dbReference>
<dbReference type="Gene3D" id="3.30.70.340">
    <property type="entry name" value="Metallocarboxypeptidase-like"/>
    <property type="match status" value="1"/>
</dbReference>
<accession>A0A8K0CZ75</accession>
<dbReference type="Gene3D" id="3.40.630.10">
    <property type="entry name" value="Zn peptidases"/>
    <property type="match status" value="1"/>
</dbReference>
<dbReference type="SMART" id="SM00631">
    <property type="entry name" value="Zn_pept"/>
    <property type="match status" value="1"/>
</dbReference>
<keyword evidence="7" id="KW-0378">Hydrolase</keyword>
<dbReference type="PRINTS" id="PR00765">
    <property type="entry name" value="CRBOXYPTASEA"/>
</dbReference>
<dbReference type="GO" id="GO:0004181">
    <property type="term" value="F:metallocarboxypeptidase activity"/>
    <property type="evidence" value="ECO:0007669"/>
    <property type="project" value="InterPro"/>
</dbReference>
<feature type="signal peptide" evidence="13">
    <location>
        <begin position="1"/>
        <end position="17"/>
    </location>
</feature>
<keyword evidence="6 13" id="KW-0732">Signal</keyword>
<dbReference type="SUPFAM" id="SSF54897">
    <property type="entry name" value="Protease propeptides/inhibitors"/>
    <property type="match status" value="1"/>
</dbReference>
<dbReference type="InterPro" id="IPR036990">
    <property type="entry name" value="M14A-like_propep"/>
</dbReference>
<evidence type="ECO:0000256" key="6">
    <source>
        <dbReference type="ARBA" id="ARBA00022729"/>
    </source>
</evidence>
<evidence type="ECO:0000256" key="13">
    <source>
        <dbReference type="SAM" id="SignalP"/>
    </source>
</evidence>
<proteinExistence type="inferred from homology"/>